<feature type="region of interest" description="Disordered" evidence="1">
    <location>
        <begin position="405"/>
        <end position="455"/>
    </location>
</feature>
<protein>
    <submittedName>
        <fullName evidence="4">Alpha/beta-Hydrolases superfamily protein</fullName>
    </submittedName>
</protein>
<evidence type="ECO:0000259" key="3">
    <source>
        <dbReference type="Pfam" id="PF00561"/>
    </source>
</evidence>
<feature type="compositionally biased region" description="Gly residues" evidence="1">
    <location>
        <begin position="439"/>
        <end position="455"/>
    </location>
</feature>
<reference evidence="4 5" key="1">
    <citation type="journal article" date="2014" name="Nat. Commun.">
        <title>Klebsormidium flaccidum genome reveals primary factors for plant terrestrial adaptation.</title>
        <authorList>
            <person name="Hori K."/>
            <person name="Maruyama F."/>
            <person name="Fujisawa T."/>
            <person name="Togashi T."/>
            <person name="Yamamoto N."/>
            <person name="Seo M."/>
            <person name="Sato S."/>
            <person name="Yamada T."/>
            <person name="Mori H."/>
            <person name="Tajima N."/>
            <person name="Moriyama T."/>
            <person name="Ikeuchi M."/>
            <person name="Watanabe M."/>
            <person name="Wada H."/>
            <person name="Kobayashi K."/>
            <person name="Saito M."/>
            <person name="Masuda T."/>
            <person name="Sasaki-Sekimoto Y."/>
            <person name="Mashiguchi K."/>
            <person name="Awai K."/>
            <person name="Shimojima M."/>
            <person name="Masuda S."/>
            <person name="Iwai M."/>
            <person name="Nobusawa T."/>
            <person name="Narise T."/>
            <person name="Kondo S."/>
            <person name="Saito H."/>
            <person name="Sato R."/>
            <person name="Murakawa M."/>
            <person name="Ihara Y."/>
            <person name="Oshima-Yamada Y."/>
            <person name="Ohtaka K."/>
            <person name="Satoh M."/>
            <person name="Sonobe K."/>
            <person name="Ishii M."/>
            <person name="Ohtani R."/>
            <person name="Kanamori-Sato M."/>
            <person name="Honoki R."/>
            <person name="Miyazaki D."/>
            <person name="Mochizuki H."/>
            <person name="Umetsu J."/>
            <person name="Higashi K."/>
            <person name="Shibata D."/>
            <person name="Kamiya Y."/>
            <person name="Sato N."/>
            <person name="Nakamura Y."/>
            <person name="Tabata S."/>
            <person name="Ida S."/>
            <person name="Kurokawa K."/>
            <person name="Ohta H."/>
        </authorList>
    </citation>
    <scope>NUCLEOTIDE SEQUENCE [LARGE SCALE GENOMIC DNA]</scope>
    <source>
        <strain evidence="4 5">NIES-2285</strain>
    </source>
</reference>
<dbReference type="InterPro" id="IPR000073">
    <property type="entry name" value="AB_hydrolase_1"/>
</dbReference>
<dbReference type="InterPro" id="IPR050266">
    <property type="entry name" value="AB_hydrolase_sf"/>
</dbReference>
<organism evidence="4 5">
    <name type="scientific">Klebsormidium nitens</name>
    <name type="common">Green alga</name>
    <name type="synonym">Ulothrix nitens</name>
    <dbReference type="NCBI Taxonomy" id="105231"/>
    <lineage>
        <taxon>Eukaryota</taxon>
        <taxon>Viridiplantae</taxon>
        <taxon>Streptophyta</taxon>
        <taxon>Klebsormidiophyceae</taxon>
        <taxon>Klebsormidiales</taxon>
        <taxon>Klebsormidiaceae</taxon>
        <taxon>Klebsormidium</taxon>
    </lineage>
</organism>
<keyword evidence="5" id="KW-1185">Reference proteome</keyword>
<evidence type="ECO:0000256" key="2">
    <source>
        <dbReference type="SAM" id="Phobius"/>
    </source>
</evidence>
<dbReference type="OMA" id="DLPCFGF"/>
<feature type="transmembrane region" description="Helical" evidence="2">
    <location>
        <begin position="80"/>
        <end position="104"/>
    </location>
</feature>
<feature type="region of interest" description="Disordered" evidence="1">
    <location>
        <begin position="347"/>
        <end position="367"/>
    </location>
</feature>
<dbReference type="InterPro" id="IPR029058">
    <property type="entry name" value="AB_hydrolase_fold"/>
</dbReference>
<accession>A0A0U9HJ62</accession>
<evidence type="ECO:0000313" key="5">
    <source>
        <dbReference type="Proteomes" id="UP000054558"/>
    </source>
</evidence>
<sequence length="455" mass="48419">MGKRAAKGLETKEQAGDKAQTAAAGTKEDEPALKGETETNEGPEKASSTQSEAGDKSGGGAADKEQTIEQKSTESAGTSCFWLVFLLIVALVTIVLLLCPPGIWTGNPAFNAMPVVLLQHSAKGFNVKISDPDGASVKVFAIADGPVEAETVLLLHGLGTSSFLYRNVISELAKKGLRAVSLDFPGFGLTEKPATALYDPYYLSDCLGSIVSGLGLPPLHLVVHDTAGVVGTRFAARHKDRVRSITFLSQSPERPYQSTLPDVFAEVPAVTAAVTALPWAMQLMLRSCCSRSISRQVAEAYAHLLRRENGLTAFRTAAQALNGSEVTSGQQLWNDLSDNLVDTPFELFSEGDDDWPSSSGSWPQEDAPEWLSKKIHAFVSAQSPTIRPPPRKVEIPEHVRRQFEAQAGGHSHQHDHSHGGHSHGGHSHGGHSHDHGHSHGGGGQGPGMGHGGWVL</sequence>
<keyword evidence="4" id="KW-0378">Hydrolase</keyword>
<dbReference type="EMBL" id="DF237041">
    <property type="protein sequence ID" value="GAQ81828.1"/>
    <property type="molecule type" value="Genomic_DNA"/>
</dbReference>
<keyword evidence="2" id="KW-0812">Transmembrane</keyword>
<dbReference type="Pfam" id="PF00561">
    <property type="entry name" value="Abhydrolase_1"/>
    <property type="match status" value="1"/>
</dbReference>
<feature type="compositionally biased region" description="Basic and acidic residues" evidence="1">
    <location>
        <begin position="7"/>
        <end position="16"/>
    </location>
</feature>
<dbReference type="SUPFAM" id="SSF53474">
    <property type="entry name" value="alpha/beta-Hydrolases"/>
    <property type="match status" value="1"/>
</dbReference>
<feature type="region of interest" description="Disordered" evidence="1">
    <location>
        <begin position="1"/>
        <end position="70"/>
    </location>
</feature>
<dbReference type="PANTHER" id="PTHR43798">
    <property type="entry name" value="MONOACYLGLYCEROL LIPASE"/>
    <property type="match status" value="1"/>
</dbReference>
<gene>
    <name evidence="4" type="ORF">KFL_000920130</name>
</gene>
<evidence type="ECO:0000256" key="1">
    <source>
        <dbReference type="SAM" id="MobiDB-lite"/>
    </source>
</evidence>
<dbReference type="OrthoDB" id="6431331at2759"/>
<feature type="compositionally biased region" description="Basic residues" evidence="1">
    <location>
        <begin position="419"/>
        <end position="430"/>
    </location>
</feature>
<dbReference type="Gene3D" id="3.40.50.1820">
    <property type="entry name" value="alpha/beta hydrolase"/>
    <property type="match status" value="1"/>
</dbReference>
<dbReference type="AlphaFoldDB" id="A0A0U9HJ62"/>
<keyword evidence="2" id="KW-1133">Transmembrane helix</keyword>
<dbReference type="Proteomes" id="UP000054558">
    <property type="component" value="Unassembled WGS sequence"/>
</dbReference>
<feature type="domain" description="AB hydrolase-1" evidence="3">
    <location>
        <begin position="151"/>
        <end position="342"/>
    </location>
</feature>
<dbReference type="PANTHER" id="PTHR43798:SF33">
    <property type="entry name" value="HYDROLASE, PUTATIVE (AFU_ORTHOLOGUE AFUA_2G14860)-RELATED"/>
    <property type="match status" value="1"/>
</dbReference>
<proteinExistence type="predicted"/>
<feature type="compositionally biased region" description="Basic and acidic residues" evidence="1">
    <location>
        <begin position="26"/>
        <end position="37"/>
    </location>
</feature>
<dbReference type="GO" id="GO:0016787">
    <property type="term" value="F:hydrolase activity"/>
    <property type="evidence" value="ECO:0007669"/>
    <property type="project" value="UniProtKB-KW"/>
</dbReference>
<keyword evidence="2" id="KW-0472">Membrane</keyword>
<evidence type="ECO:0000313" key="4">
    <source>
        <dbReference type="EMBL" id="GAQ81828.1"/>
    </source>
</evidence>
<name>A0A0U9HJ62_KLENI</name>